<accession>A0A1M6Z8C0</accession>
<protein>
    <submittedName>
        <fullName evidence="1">Bacteriocin-type signal sequence-containing protein</fullName>
    </submittedName>
</protein>
<keyword evidence="2" id="KW-1185">Reference proteome</keyword>
<proteinExistence type="predicted"/>
<dbReference type="NCBIfam" id="TIGR01847">
    <property type="entry name" value="bacteriocin_sig"/>
    <property type="match status" value="1"/>
</dbReference>
<evidence type="ECO:0000313" key="1">
    <source>
        <dbReference type="EMBL" id="SHL26643.1"/>
    </source>
</evidence>
<dbReference type="InterPro" id="IPR058074">
    <property type="entry name" value="Bacteriocin-like"/>
</dbReference>
<dbReference type="NCBIfam" id="NF047798">
    <property type="entry name" value="leader_Chryseo"/>
    <property type="match status" value="1"/>
</dbReference>
<dbReference type="Proteomes" id="UP000184364">
    <property type="component" value="Unassembled WGS sequence"/>
</dbReference>
<dbReference type="AlphaFoldDB" id="A0A1M6Z8C0"/>
<gene>
    <name evidence="1" type="ORF">SAMN05444267_10154</name>
</gene>
<dbReference type="EMBL" id="FRAV01000015">
    <property type="protein sequence ID" value="SHL26643.1"/>
    <property type="molecule type" value="Genomic_DNA"/>
</dbReference>
<evidence type="ECO:0000313" key="2">
    <source>
        <dbReference type="Proteomes" id="UP000184364"/>
    </source>
</evidence>
<reference evidence="2" key="1">
    <citation type="submission" date="2016-11" db="EMBL/GenBank/DDBJ databases">
        <authorList>
            <person name="Varghese N."/>
            <person name="Submissions S."/>
        </authorList>
    </citation>
    <scope>NUCLEOTIDE SEQUENCE [LARGE SCALE GENOMIC DNA]</scope>
    <source>
        <strain evidence="2">DSM 26899</strain>
    </source>
</reference>
<dbReference type="OrthoDB" id="1273238at2"/>
<dbReference type="InterPro" id="IPR010133">
    <property type="entry name" value="Bacteriocin_signal_seq"/>
</dbReference>
<name>A0A1M6Z8C0_9FLAO</name>
<organism evidence="1 2">
    <name type="scientific">Chryseobacterium polytrichastri</name>
    <dbReference type="NCBI Taxonomy" id="1302687"/>
    <lineage>
        <taxon>Bacteria</taxon>
        <taxon>Pseudomonadati</taxon>
        <taxon>Bacteroidota</taxon>
        <taxon>Flavobacteriia</taxon>
        <taxon>Flavobacteriales</taxon>
        <taxon>Weeksellaceae</taxon>
        <taxon>Chryseobacterium group</taxon>
        <taxon>Chryseobacterium</taxon>
    </lineage>
</organism>
<sequence>MKNLKKLSKDKLKSISGGESYPFPGECFYMCNGVLYRELCRREFICPEIELL</sequence>